<evidence type="ECO:0000259" key="6">
    <source>
        <dbReference type="Pfam" id="PF01266"/>
    </source>
</evidence>
<dbReference type="OrthoDB" id="2219495at2759"/>
<comment type="cofactor">
    <cofactor evidence="1">
        <name>FAD</name>
        <dbReference type="ChEBI" id="CHEBI:57692"/>
    </cofactor>
</comment>
<dbReference type="Gene3D" id="3.50.50.60">
    <property type="entry name" value="FAD/NAD(P)-binding domain"/>
    <property type="match status" value="2"/>
</dbReference>
<dbReference type="PANTHER" id="PTHR10961">
    <property type="entry name" value="PEROXISOMAL SARCOSINE OXIDASE"/>
    <property type="match status" value="1"/>
</dbReference>
<keyword evidence="4" id="KW-0274">FAD</keyword>
<evidence type="ECO:0000313" key="8">
    <source>
        <dbReference type="Proteomes" id="UP000800036"/>
    </source>
</evidence>
<dbReference type="GO" id="GO:0051698">
    <property type="term" value="F:saccharopine oxidase activity"/>
    <property type="evidence" value="ECO:0007669"/>
    <property type="project" value="TreeGrafter"/>
</dbReference>
<dbReference type="InterPro" id="IPR045170">
    <property type="entry name" value="MTOX"/>
</dbReference>
<dbReference type="InterPro" id="IPR006076">
    <property type="entry name" value="FAD-dep_OxRdtase"/>
</dbReference>
<dbReference type="GO" id="GO:0008115">
    <property type="term" value="F:sarcosine oxidase activity"/>
    <property type="evidence" value="ECO:0007669"/>
    <property type="project" value="TreeGrafter"/>
</dbReference>
<evidence type="ECO:0000256" key="3">
    <source>
        <dbReference type="ARBA" id="ARBA00022630"/>
    </source>
</evidence>
<organism evidence="7 8">
    <name type="scientific">Bimuria novae-zelandiae CBS 107.79</name>
    <dbReference type="NCBI Taxonomy" id="1447943"/>
    <lineage>
        <taxon>Eukaryota</taxon>
        <taxon>Fungi</taxon>
        <taxon>Dikarya</taxon>
        <taxon>Ascomycota</taxon>
        <taxon>Pezizomycotina</taxon>
        <taxon>Dothideomycetes</taxon>
        <taxon>Pleosporomycetidae</taxon>
        <taxon>Pleosporales</taxon>
        <taxon>Massarineae</taxon>
        <taxon>Didymosphaeriaceae</taxon>
        <taxon>Bimuria</taxon>
    </lineage>
</organism>
<dbReference type="InterPro" id="IPR036188">
    <property type="entry name" value="FAD/NAD-bd_sf"/>
</dbReference>
<dbReference type="AlphaFoldDB" id="A0A6A5VCL0"/>
<comment type="similarity">
    <text evidence="2">Belongs to the MSOX/MTOX family.</text>
</comment>
<dbReference type="GO" id="GO:0050660">
    <property type="term" value="F:flavin adenine dinucleotide binding"/>
    <property type="evidence" value="ECO:0007669"/>
    <property type="project" value="InterPro"/>
</dbReference>
<reference evidence="7" key="1">
    <citation type="journal article" date="2020" name="Stud. Mycol.">
        <title>101 Dothideomycetes genomes: a test case for predicting lifestyles and emergence of pathogens.</title>
        <authorList>
            <person name="Haridas S."/>
            <person name="Albert R."/>
            <person name="Binder M."/>
            <person name="Bloem J."/>
            <person name="Labutti K."/>
            <person name="Salamov A."/>
            <person name="Andreopoulos B."/>
            <person name="Baker S."/>
            <person name="Barry K."/>
            <person name="Bills G."/>
            <person name="Bluhm B."/>
            <person name="Cannon C."/>
            <person name="Castanera R."/>
            <person name="Culley D."/>
            <person name="Daum C."/>
            <person name="Ezra D."/>
            <person name="Gonzalez J."/>
            <person name="Henrissat B."/>
            <person name="Kuo A."/>
            <person name="Liang C."/>
            <person name="Lipzen A."/>
            <person name="Lutzoni F."/>
            <person name="Magnuson J."/>
            <person name="Mondo S."/>
            <person name="Nolan M."/>
            <person name="Ohm R."/>
            <person name="Pangilinan J."/>
            <person name="Park H.-J."/>
            <person name="Ramirez L."/>
            <person name="Alfaro M."/>
            <person name="Sun H."/>
            <person name="Tritt A."/>
            <person name="Yoshinaga Y."/>
            <person name="Zwiers L.-H."/>
            <person name="Turgeon B."/>
            <person name="Goodwin S."/>
            <person name="Spatafora J."/>
            <person name="Crous P."/>
            <person name="Grigoriev I."/>
        </authorList>
    </citation>
    <scope>NUCLEOTIDE SEQUENCE</scope>
    <source>
        <strain evidence="7">CBS 107.79</strain>
    </source>
</reference>
<dbReference type="Gene3D" id="3.30.9.10">
    <property type="entry name" value="D-Amino Acid Oxidase, subunit A, domain 2"/>
    <property type="match status" value="2"/>
</dbReference>
<name>A0A6A5VCL0_9PLEO</name>
<evidence type="ECO:0000256" key="1">
    <source>
        <dbReference type="ARBA" id="ARBA00001974"/>
    </source>
</evidence>
<dbReference type="SUPFAM" id="SSF51905">
    <property type="entry name" value="FAD/NAD(P)-binding domain"/>
    <property type="match status" value="1"/>
</dbReference>
<evidence type="ECO:0000256" key="4">
    <source>
        <dbReference type="ARBA" id="ARBA00022827"/>
    </source>
</evidence>
<feature type="domain" description="FAD dependent oxidoreductase" evidence="6">
    <location>
        <begin position="11"/>
        <end position="249"/>
    </location>
</feature>
<proteinExistence type="inferred from homology"/>
<keyword evidence="8" id="KW-1185">Reference proteome</keyword>
<keyword evidence="5" id="KW-0560">Oxidoreductase</keyword>
<evidence type="ECO:0000313" key="7">
    <source>
        <dbReference type="EMBL" id="KAF1974831.1"/>
    </source>
</evidence>
<sequence length="249" mass="27306">MRQSTETARKLDLVVAQPVTDEEIRKRWPLITGKMDGWSTVWNHSAGWVNARGALTQLAQAAQENGARCVDGPQGHVVQLLYDEDGKCIGAKSADGSAHFADIVILAAGAAAATLLDLKGQLVAKGHTVGHIKCTPAEVKKYQEIPIVAHLEGGLLFPPQEDGRTVSLPRYRSDNKDDGVPKPIDDKMRRWLSECFHELAGREWFETRLCWDADNPDLHFLIDKHPNQPGLHLAVGGSAHGFKMMPVIA</sequence>
<gene>
    <name evidence="7" type="ORF">BU23DRAFT_567209</name>
</gene>
<keyword evidence="3" id="KW-0285">Flavoprotein</keyword>
<evidence type="ECO:0000256" key="5">
    <source>
        <dbReference type="ARBA" id="ARBA00023002"/>
    </source>
</evidence>
<accession>A0A6A5VCL0</accession>
<evidence type="ECO:0000256" key="2">
    <source>
        <dbReference type="ARBA" id="ARBA00010989"/>
    </source>
</evidence>
<dbReference type="EMBL" id="ML976673">
    <property type="protein sequence ID" value="KAF1974831.1"/>
    <property type="molecule type" value="Genomic_DNA"/>
</dbReference>
<dbReference type="PANTHER" id="PTHR10961:SF26">
    <property type="entry name" value="L-SACCHAROPINE OXIDASE"/>
    <property type="match status" value="1"/>
</dbReference>
<protein>
    <submittedName>
        <fullName evidence="7">FAD dependent oxidoreductase</fullName>
    </submittedName>
</protein>
<dbReference type="Proteomes" id="UP000800036">
    <property type="component" value="Unassembled WGS sequence"/>
</dbReference>
<dbReference type="Pfam" id="PF01266">
    <property type="entry name" value="DAO"/>
    <property type="match status" value="1"/>
</dbReference>